<sequence length="164" mass="17400">MNKYTKSNLFLSTIKTAGMFFLFAASGLGVVSADNQRPAGNELHYTGVLTGTATFNAINCTLRSGHLVGLGYFSAIGKSDGPNIALFSVNDDGTQQRLGFVPSGKSQQDFYFSAKASGTIPGLDASTVSNTKTITFTHVLLRKRGSNNDELTLDGRLTCTTATE</sequence>
<feature type="chain" id="PRO_5003009562" evidence="1">
    <location>
        <begin position="25"/>
        <end position="164"/>
    </location>
</feature>
<feature type="signal peptide" evidence="1">
    <location>
        <begin position="1"/>
        <end position="24"/>
    </location>
</feature>
<proteinExistence type="predicted"/>
<keyword evidence="1" id="KW-0732">Signal</keyword>
<gene>
    <name evidence="2" type="ordered locus">Hneap_2315</name>
</gene>
<evidence type="ECO:0000313" key="3">
    <source>
        <dbReference type="Proteomes" id="UP000009102"/>
    </source>
</evidence>
<dbReference type="AlphaFoldDB" id="D0KX05"/>
<accession>D0KX05</accession>
<reference evidence="2 3" key="1">
    <citation type="submission" date="2009-10" db="EMBL/GenBank/DDBJ databases">
        <title>Complete sequence of Halothiobacillus neapolitanus c2.</title>
        <authorList>
            <consortium name="US DOE Joint Genome Institute"/>
            <person name="Lucas S."/>
            <person name="Copeland A."/>
            <person name="Lapidus A."/>
            <person name="Glavina del Rio T."/>
            <person name="Tice H."/>
            <person name="Bruce D."/>
            <person name="Goodwin L."/>
            <person name="Pitluck S."/>
            <person name="Davenport K."/>
            <person name="Brettin T."/>
            <person name="Detter J.C."/>
            <person name="Han C."/>
            <person name="Tapia R."/>
            <person name="Larimer F."/>
            <person name="Land M."/>
            <person name="Hauser L."/>
            <person name="Kyrpides N."/>
            <person name="Mikhailova N."/>
            <person name="Kerfeld C."/>
            <person name="Cannon G."/>
            <person name="Heinhort S."/>
        </authorList>
    </citation>
    <scope>NUCLEOTIDE SEQUENCE [LARGE SCALE GENOMIC DNA]</scope>
    <source>
        <strain evidence="3">ATCC 23641 / c2</strain>
    </source>
</reference>
<dbReference type="RefSeq" id="WP_012825156.1">
    <property type="nucleotide sequence ID" value="NC_013422.1"/>
</dbReference>
<dbReference type="HOGENOM" id="CLU_1616712_0_0_6"/>
<protein>
    <submittedName>
        <fullName evidence="2">Uncharacterized protein</fullName>
    </submittedName>
</protein>
<evidence type="ECO:0000256" key="1">
    <source>
        <dbReference type="SAM" id="SignalP"/>
    </source>
</evidence>
<organism evidence="2 3">
    <name type="scientific">Halothiobacillus neapolitanus (strain ATCC 23641 / DSM 15147 / CIP 104769 / NCIMB 8539 / c2)</name>
    <name type="common">Thiobacillus neapolitanus</name>
    <dbReference type="NCBI Taxonomy" id="555778"/>
    <lineage>
        <taxon>Bacteria</taxon>
        <taxon>Pseudomonadati</taxon>
        <taxon>Pseudomonadota</taxon>
        <taxon>Gammaproteobacteria</taxon>
        <taxon>Chromatiales</taxon>
        <taxon>Halothiobacillaceae</taxon>
        <taxon>Halothiobacillus</taxon>
    </lineage>
</organism>
<dbReference type="EMBL" id="CP001801">
    <property type="protein sequence ID" value="ACX97125.1"/>
    <property type="molecule type" value="Genomic_DNA"/>
</dbReference>
<name>D0KX05_HALNC</name>
<dbReference type="Proteomes" id="UP000009102">
    <property type="component" value="Chromosome"/>
</dbReference>
<dbReference type="KEGG" id="hna:Hneap_2315"/>
<dbReference type="OrthoDB" id="9962036at2"/>
<keyword evidence="3" id="KW-1185">Reference proteome</keyword>
<evidence type="ECO:0000313" key="2">
    <source>
        <dbReference type="EMBL" id="ACX97125.1"/>
    </source>
</evidence>
<dbReference type="STRING" id="555778.Hneap_2315"/>